<accession>A0A1G8I328</accession>
<dbReference type="STRING" id="83767.SAMN05660652_02918"/>
<dbReference type="Pfam" id="PF12000">
    <property type="entry name" value="Glyco_trans_4_3"/>
    <property type="match status" value="1"/>
</dbReference>
<dbReference type="InterPro" id="IPR001296">
    <property type="entry name" value="Glyco_trans_1"/>
</dbReference>
<dbReference type="SUPFAM" id="SSF53756">
    <property type="entry name" value="UDP-Glycosyltransferase/glycogen phosphorylase"/>
    <property type="match status" value="1"/>
</dbReference>
<keyword evidence="1 4" id="KW-0808">Transferase</keyword>
<name>A0A1G8I328_9RHOO</name>
<dbReference type="GO" id="GO:0016757">
    <property type="term" value="F:glycosyltransferase activity"/>
    <property type="evidence" value="ECO:0007669"/>
    <property type="project" value="InterPro"/>
</dbReference>
<evidence type="ECO:0000256" key="1">
    <source>
        <dbReference type="ARBA" id="ARBA00022679"/>
    </source>
</evidence>
<feature type="domain" description="Glycosyl transferase family 1" evidence="2">
    <location>
        <begin position="222"/>
        <end position="392"/>
    </location>
</feature>
<dbReference type="EMBL" id="FNCY01000013">
    <property type="protein sequence ID" value="SDI13366.1"/>
    <property type="molecule type" value="Genomic_DNA"/>
</dbReference>
<dbReference type="CDD" id="cd03818">
    <property type="entry name" value="GT4_ExpC-like"/>
    <property type="match status" value="1"/>
</dbReference>
<dbReference type="AlphaFoldDB" id="A0A1G8I328"/>
<gene>
    <name evidence="4" type="ORF">SAMN05660652_02918</name>
</gene>
<dbReference type="Gene3D" id="3.40.50.2000">
    <property type="entry name" value="Glycogen Phosphorylase B"/>
    <property type="match status" value="2"/>
</dbReference>
<evidence type="ECO:0000313" key="4">
    <source>
        <dbReference type="EMBL" id="SDI13366.1"/>
    </source>
</evidence>
<sequence>MGGIGGGMNFLFVHQNFPGQYVHLARRLVAEGGHRVVALTQRSDTVVKGVGRVLYQPPRPPARNAHHYLRGVEAGVLNAQAVARAALELRKSGFVPDVMLGHNGWGEIWYLKEVFPIAPLIGFFEFFYHAHGADVGFDPPEPVSFDTGPRIRTKNIGNLLGLEACDLGLCPTQWQFTRYPERFRPMLRVVHDGIDTDLVRPDPGVSLTLPIGPAGQGISIHQGDEIVTYVARNLEPYRGFPSFMRALPEILRRRPAARVLVVGGDDVSYGSRLPSGTNYRKKMLEELGGAIDTTRVHFLGKVPYPTFLGILQVSAVHVYLTYPFVLSWSMLEAMAAGCLVVGSRTPPVEEVIEDGENGLLVDFFNYDDIAGRVLAALDDPGAFTTLRENARRTVVERYDLNRICMPAQMRLIAEAMAK</sequence>
<evidence type="ECO:0000259" key="3">
    <source>
        <dbReference type="Pfam" id="PF12000"/>
    </source>
</evidence>
<keyword evidence="5" id="KW-1185">Reference proteome</keyword>
<proteinExistence type="predicted"/>
<dbReference type="GO" id="GO:0009103">
    <property type="term" value="P:lipopolysaccharide biosynthetic process"/>
    <property type="evidence" value="ECO:0007669"/>
    <property type="project" value="TreeGrafter"/>
</dbReference>
<dbReference type="Proteomes" id="UP000198607">
    <property type="component" value="Unassembled WGS sequence"/>
</dbReference>
<reference evidence="4 5" key="1">
    <citation type="submission" date="2016-10" db="EMBL/GenBank/DDBJ databases">
        <authorList>
            <person name="de Groot N.N."/>
        </authorList>
    </citation>
    <scope>NUCLEOTIDE SEQUENCE [LARGE SCALE GENOMIC DNA]</scope>
    <source>
        <strain evidence="4 5">DSM 5885</strain>
    </source>
</reference>
<evidence type="ECO:0000259" key="2">
    <source>
        <dbReference type="Pfam" id="PF00534"/>
    </source>
</evidence>
<organism evidence="4 5">
    <name type="scientific">Propionivibrio dicarboxylicus</name>
    <dbReference type="NCBI Taxonomy" id="83767"/>
    <lineage>
        <taxon>Bacteria</taxon>
        <taxon>Pseudomonadati</taxon>
        <taxon>Pseudomonadota</taxon>
        <taxon>Betaproteobacteria</taxon>
        <taxon>Rhodocyclales</taxon>
        <taxon>Rhodocyclaceae</taxon>
        <taxon>Propionivibrio</taxon>
    </lineage>
</organism>
<evidence type="ECO:0000313" key="5">
    <source>
        <dbReference type="Proteomes" id="UP000198607"/>
    </source>
</evidence>
<dbReference type="PANTHER" id="PTHR46401:SF2">
    <property type="entry name" value="GLYCOSYLTRANSFERASE WBBK-RELATED"/>
    <property type="match status" value="1"/>
</dbReference>
<dbReference type="PANTHER" id="PTHR46401">
    <property type="entry name" value="GLYCOSYLTRANSFERASE WBBK-RELATED"/>
    <property type="match status" value="1"/>
</dbReference>
<dbReference type="Pfam" id="PF00534">
    <property type="entry name" value="Glycos_transf_1"/>
    <property type="match status" value="1"/>
</dbReference>
<feature type="domain" description="Glycosyl transferase family 4" evidence="3">
    <location>
        <begin position="33"/>
        <end position="198"/>
    </location>
</feature>
<dbReference type="InterPro" id="IPR022623">
    <property type="entry name" value="Glyco_trans_4"/>
</dbReference>
<protein>
    <submittedName>
        <fullName evidence="4">Glycosyltransferase involved in cell wall bisynthesis</fullName>
    </submittedName>
</protein>